<dbReference type="InterPro" id="IPR045864">
    <property type="entry name" value="aa-tRNA-synth_II/BPL/LPL"/>
</dbReference>
<dbReference type="GO" id="GO:0005524">
    <property type="term" value="F:ATP binding"/>
    <property type="evidence" value="ECO:0007669"/>
    <property type="project" value="UniProtKB-UniRule"/>
</dbReference>
<dbReference type="InterPro" id="IPR013196">
    <property type="entry name" value="HTH_11"/>
</dbReference>
<comment type="similarity">
    <text evidence="3">Belongs to the biotin--protein ligase family.</text>
</comment>
<proteinExistence type="inferred from homology"/>
<dbReference type="InterPro" id="IPR004408">
    <property type="entry name" value="Biotin_CoA_COase_ligase"/>
</dbReference>
<dbReference type="InterPro" id="IPR036388">
    <property type="entry name" value="WH-like_DNA-bd_sf"/>
</dbReference>
<dbReference type="InterPro" id="IPR003142">
    <property type="entry name" value="BPL_C"/>
</dbReference>
<dbReference type="Gene3D" id="2.30.30.100">
    <property type="match status" value="1"/>
</dbReference>
<dbReference type="CDD" id="cd16442">
    <property type="entry name" value="BPL"/>
    <property type="match status" value="1"/>
</dbReference>
<dbReference type="PROSITE" id="PS51733">
    <property type="entry name" value="BPL_LPL_CATALYTIC"/>
    <property type="match status" value="1"/>
</dbReference>
<evidence type="ECO:0000256" key="2">
    <source>
        <dbReference type="ARBA" id="ARBA00023267"/>
    </source>
</evidence>
<evidence type="ECO:0000313" key="5">
    <source>
        <dbReference type="EMBL" id="HIU25330.1"/>
    </source>
</evidence>
<comment type="function">
    <text evidence="3">Acts both as a biotin--[acetyl-CoA-carboxylase] ligase and a repressor.</text>
</comment>
<dbReference type="SUPFAM" id="SSF55681">
    <property type="entry name" value="Class II aaRS and biotin synthetases"/>
    <property type="match status" value="1"/>
</dbReference>
<feature type="binding site" evidence="3">
    <location>
        <position position="116"/>
    </location>
    <ligand>
        <name>biotin</name>
        <dbReference type="ChEBI" id="CHEBI:57586"/>
    </ligand>
</feature>
<dbReference type="Pfam" id="PF08279">
    <property type="entry name" value="HTH_11"/>
    <property type="match status" value="1"/>
</dbReference>
<dbReference type="GO" id="GO:0004077">
    <property type="term" value="F:biotin--[biotin carboxyl-carrier protein] ligase activity"/>
    <property type="evidence" value="ECO:0007669"/>
    <property type="project" value="UniProtKB-UniRule"/>
</dbReference>
<dbReference type="NCBIfam" id="TIGR00121">
    <property type="entry name" value="birA_ligase"/>
    <property type="match status" value="1"/>
</dbReference>
<feature type="binding site" evidence="3">
    <location>
        <position position="186"/>
    </location>
    <ligand>
        <name>biotin</name>
        <dbReference type="ChEBI" id="CHEBI:57586"/>
    </ligand>
</feature>
<dbReference type="HAMAP" id="MF_00978">
    <property type="entry name" value="Bifunct_BirA"/>
    <property type="match status" value="1"/>
</dbReference>
<dbReference type="EC" id="6.3.4.15" evidence="3"/>
<keyword evidence="2 3" id="KW-0092">Biotin</keyword>
<dbReference type="PANTHER" id="PTHR12835">
    <property type="entry name" value="BIOTIN PROTEIN LIGASE"/>
    <property type="match status" value="1"/>
</dbReference>
<feature type="domain" description="BPL/LPL catalytic" evidence="4">
    <location>
        <begin position="65"/>
        <end position="255"/>
    </location>
</feature>
<accession>A0A9D1I1Q8</accession>
<keyword evidence="3" id="KW-0067">ATP-binding</keyword>
<keyword evidence="1 3" id="KW-0436">Ligase</keyword>
<protein>
    <recommendedName>
        <fullName evidence="3">Bifunctional ligase/repressor BirA</fullName>
    </recommendedName>
    <alternativeName>
        <fullName evidence="3">Biotin--[acetyl-CoA-carboxylase] ligase</fullName>
        <ecNumber evidence="3">6.3.4.15</ecNumber>
    </alternativeName>
    <alternativeName>
        <fullName evidence="3">Biotin--protein ligase</fullName>
    </alternativeName>
    <alternativeName>
        <fullName evidence="3">Biotin-[acetyl-CoA carboxylase] synthetase</fullName>
    </alternativeName>
</protein>
<dbReference type="GO" id="GO:0016740">
    <property type="term" value="F:transferase activity"/>
    <property type="evidence" value="ECO:0007669"/>
    <property type="project" value="UniProtKB-ARBA"/>
</dbReference>
<dbReference type="SUPFAM" id="SSF46785">
    <property type="entry name" value="Winged helix' DNA-binding domain"/>
    <property type="match status" value="1"/>
</dbReference>
<dbReference type="InterPro" id="IPR036390">
    <property type="entry name" value="WH_DNA-bd_sf"/>
</dbReference>
<dbReference type="Gene3D" id="1.10.10.10">
    <property type="entry name" value="Winged helix-like DNA-binding domain superfamily/Winged helix DNA-binding domain"/>
    <property type="match status" value="1"/>
</dbReference>
<dbReference type="EMBL" id="DVMP01000048">
    <property type="protein sequence ID" value="HIU25330.1"/>
    <property type="molecule type" value="Genomic_DNA"/>
</dbReference>
<dbReference type="GO" id="GO:0003677">
    <property type="term" value="F:DNA binding"/>
    <property type="evidence" value="ECO:0007669"/>
    <property type="project" value="UniProtKB-UniRule"/>
</dbReference>
<feature type="binding site" evidence="3">
    <location>
        <begin position="92"/>
        <end position="94"/>
    </location>
    <ligand>
        <name>biotin</name>
        <dbReference type="ChEBI" id="CHEBI:57586"/>
    </ligand>
</feature>
<dbReference type="InterPro" id="IPR030855">
    <property type="entry name" value="Bifunct_BirA"/>
</dbReference>
<keyword evidence="3" id="KW-0805">Transcription regulation</keyword>
<feature type="DNA-binding region" description="H-T-H motif" evidence="3">
    <location>
        <begin position="21"/>
        <end position="40"/>
    </location>
</feature>
<dbReference type="Proteomes" id="UP000824090">
    <property type="component" value="Unassembled WGS sequence"/>
</dbReference>
<reference evidence="5" key="1">
    <citation type="submission" date="2020-10" db="EMBL/GenBank/DDBJ databases">
        <authorList>
            <person name="Gilroy R."/>
        </authorList>
    </citation>
    <scope>NUCLEOTIDE SEQUENCE</scope>
    <source>
        <strain evidence="5">ChiHcec3-6078</strain>
    </source>
</reference>
<evidence type="ECO:0000256" key="1">
    <source>
        <dbReference type="ARBA" id="ARBA00022598"/>
    </source>
</evidence>
<keyword evidence="3" id="KW-0678">Repressor</keyword>
<keyword evidence="3" id="KW-0804">Transcription</keyword>
<evidence type="ECO:0000259" key="4">
    <source>
        <dbReference type="PROSITE" id="PS51733"/>
    </source>
</evidence>
<dbReference type="GO" id="GO:0009249">
    <property type="term" value="P:protein lipoylation"/>
    <property type="evidence" value="ECO:0007669"/>
    <property type="project" value="UniProtKB-ARBA"/>
</dbReference>
<dbReference type="Pfam" id="PF02237">
    <property type="entry name" value="BPL_C"/>
    <property type="match status" value="1"/>
</dbReference>
<dbReference type="InterPro" id="IPR004143">
    <property type="entry name" value="BPL_LPL_catalytic"/>
</dbReference>
<evidence type="ECO:0000256" key="3">
    <source>
        <dbReference type="HAMAP-Rule" id="MF_00978"/>
    </source>
</evidence>
<dbReference type="GO" id="GO:0006355">
    <property type="term" value="P:regulation of DNA-templated transcription"/>
    <property type="evidence" value="ECO:0007669"/>
    <property type="project" value="UniProtKB-UniRule"/>
</dbReference>
<dbReference type="PANTHER" id="PTHR12835:SF5">
    <property type="entry name" value="BIOTIN--PROTEIN LIGASE"/>
    <property type="match status" value="1"/>
</dbReference>
<feature type="binding site" evidence="3">
    <location>
        <begin position="120"/>
        <end position="122"/>
    </location>
    <ligand>
        <name>biotin</name>
        <dbReference type="ChEBI" id="CHEBI:57586"/>
    </ligand>
</feature>
<dbReference type="GO" id="GO:0005737">
    <property type="term" value="C:cytoplasm"/>
    <property type="evidence" value="ECO:0007669"/>
    <property type="project" value="TreeGrafter"/>
</dbReference>
<keyword evidence="3" id="KW-0547">Nucleotide-binding</keyword>
<keyword evidence="3" id="KW-0238">DNA-binding</keyword>
<gene>
    <name evidence="3" type="primary">birA</name>
    <name evidence="5" type="ORF">IAC50_02370</name>
</gene>
<comment type="caution">
    <text evidence="5">The sequence shown here is derived from an EMBL/GenBank/DDBJ whole genome shotgun (WGS) entry which is preliminary data.</text>
</comment>
<dbReference type="AlphaFoldDB" id="A0A9D1I1Q8"/>
<evidence type="ECO:0000313" key="6">
    <source>
        <dbReference type="Proteomes" id="UP000824090"/>
    </source>
</evidence>
<reference evidence="5" key="2">
    <citation type="journal article" date="2021" name="PeerJ">
        <title>Extensive microbial diversity within the chicken gut microbiome revealed by metagenomics and culture.</title>
        <authorList>
            <person name="Gilroy R."/>
            <person name="Ravi A."/>
            <person name="Getino M."/>
            <person name="Pursley I."/>
            <person name="Horton D.L."/>
            <person name="Alikhan N.F."/>
            <person name="Baker D."/>
            <person name="Gharbi K."/>
            <person name="Hall N."/>
            <person name="Watson M."/>
            <person name="Adriaenssens E.M."/>
            <person name="Foster-Nyarko E."/>
            <person name="Jarju S."/>
            <person name="Secka A."/>
            <person name="Antonio M."/>
            <person name="Oren A."/>
            <person name="Chaudhuri R.R."/>
            <person name="La Ragione R."/>
            <person name="Hildebrand F."/>
            <person name="Pallen M.J."/>
        </authorList>
    </citation>
    <scope>NUCLEOTIDE SEQUENCE</scope>
    <source>
        <strain evidence="5">ChiHcec3-6078</strain>
    </source>
</reference>
<sequence length="327" mass="35301">MSVKDSVLKALEAGKGGFISGEALSDSLGVSRTAVWKAIKLLREEGYPIESSTNRGYMLMQSSWLITEESLRTYLPAPYKGNDIYIYDSLESTNLEAKQTALEGGAHGTVVMARRQTKGRGRLGRSFFSPDEGIYISVILRPALDISKSLPATLAAAVAVAESIEEVCGKEALIKWVNDIYVDGKKVCGILTEGITDFETGSVDSLITGIGINTTVKDFPEELLDTVGAVTGSYSKSALAASVISKLLDFTEDLDNRAFMKAYREKCLVLGKTVNVYRGAYKVDPQKESKGVPARVLDITDDGGLVVLYSNGSQEVLTTGEISIRLK</sequence>
<name>A0A9D1I1Q8_9FIRM</name>
<organism evidence="5 6">
    <name type="scientific">Candidatus Allocopromorpha excrementigallinarum</name>
    <dbReference type="NCBI Taxonomy" id="2840742"/>
    <lineage>
        <taxon>Bacteria</taxon>
        <taxon>Bacillati</taxon>
        <taxon>Bacillota</taxon>
        <taxon>Clostridia</taxon>
        <taxon>Eubacteriales</taxon>
        <taxon>Eubacteriaceae</taxon>
        <taxon>Eubacteriaceae incertae sedis</taxon>
        <taxon>Candidatus Allocopromorpha</taxon>
    </lineage>
</organism>
<dbReference type="Gene3D" id="3.30.930.10">
    <property type="entry name" value="Bira Bifunctional Protein, Domain 2"/>
    <property type="match status" value="1"/>
</dbReference>
<dbReference type="Pfam" id="PF03099">
    <property type="entry name" value="BPL_LplA_LipB"/>
    <property type="match status" value="1"/>
</dbReference>
<comment type="catalytic activity">
    <reaction evidence="3">
        <text>biotin + L-lysyl-[protein] + ATP = N(6)-biotinyl-L-lysyl-[protein] + AMP + diphosphate + H(+)</text>
        <dbReference type="Rhea" id="RHEA:11756"/>
        <dbReference type="Rhea" id="RHEA-COMP:9752"/>
        <dbReference type="Rhea" id="RHEA-COMP:10505"/>
        <dbReference type="ChEBI" id="CHEBI:15378"/>
        <dbReference type="ChEBI" id="CHEBI:29969"/>
        <dbReference type="ChEBI" id="CHEBI:30616"/>
        <dbReference type="ChEBI" id="CHEBI:33019"/>
        <dbReference type="ChEBI" id="CHEBI:57586"/>
        <dbReference type="ChEBI" id="CHEBI:83144"/>
        <dbReference type="ChEBI" id="CHEBI:456215"/>
        <dbReference type="EC" id="6.3.4.15"/>
    </reaction>
</comment>